<sequence>MTELTIAQALAMAGDLKTVSSEPQVDIEHLLCFVLKQPRSYCFTWPEKTLSCEQQTAFLALLDARKAGQPVAHLLGERGFWKFDLEVSNATLIPRADTELLVEKILQHHAKEQSNQVLDLGSGTGAIALALAYERPHWQVLGVDVVPEAVALARRNQLRVGVNNIQFLESDWFSAISEATRYNIIVSNPPYIDALDPHLQQGDVRFEPKSALVAAQNGMAAINHIAQLSTCYLKPGGYLYFEHGFQQAEVVRLLLTKLGYTHVQSAFDFGGQERITWGIWPSS</sequence>
<evidence type="ECO:0000256" key="1">
    <source>
        <dbReference type="ARBA" id="ARBA00022603"/>
    </source>
</evidence>
<feature type="binding site" evidence="5">
    <location>
        <begin position="121"/>
        <end position="125"/>
    </location>
    <ligand>
        <name>S-adenosyl-L-methionine</name>
        <dbReference type="ChEBI" id="CHEBI:59789"/>
    </ligand>
</feature>
<feature type="binding site" evidence="5">
    <location>
        <begin position="188"/>
        <end position="191"/>
    </location>
    <ligand>
        <name>substrate</name>
    </ligand>
</feature>
<dbReference type="InterPro" id="IPR019874">
    <property type="entry name" value="RF_methyltr_PrmC"/>
</dbReference>
<feature type="binding site" evidence="5">
    <location>
        <position position="172"/>
    </location>
    <ligand>
        <name>S-adenosyl-L-methionine</name>
        <dbReference type="ChEBI" id="CHEBI:59789"/>
    </ligand>
</feature>
<keyword evidence="1 5" id="KW-0489">Methyltransferase</keyword>
<dbReference type="GO" id="GO:0102559">
    <property type="term" value="F:peptide chain release factor N(5)-glutamine methyltransferase activity"/>
    <property type="evidence" value="ECO:0007669"/>
    <property type="project" value="UniProtKB-EC"/>
</dbReference>
<feature type="domain" description="Methyltransferase small" evidence="6">
    <location>
        <begin position="98"/>
        <end position="195"/>
    </location>
</feature>
<feature type="binding site" evidence="5">
    <location>
        <position position="144"/>
    </location>
    <ligand>
        <name>S-adenosyl-L-methionine</name>
        <dbReference type="ChEBI" id="CHEBI:59789"/>
    </ligand>
</feature>
<dbReference type="InterPro" id="IPR007848">
    <property type="entry name" value="Small_mtfrase_dom"/>
</dbReference>
<reference evidence="8 9" key="1">
    <citation type="submission" date="2017-04" db="EMBL/GenBank/DDBJ databases">
        <title>Draft genome sequence of Zooshikella ganghwensis VG4 isolated from Red Sea sediments.</title>
        <authorList>
            <person name="Rehman Z."/>
            <person name="Alam I."/>
            <person name="Kamau A."/>
            <person name="Bajic V."/>
            <person name="Leiknes T."/>
        </authorList>
    </citation>
    <scope>NUCLEOTIDE SEQUENCE [LARGE SCALE GENOMIC DNA]</scope>
    <source>
        <strain evidence="8 9">VG4</strain>
    </source>
</reference>
<keyword evidence="2 5" id="KW-0808">Transferase</keyword>
<dbReference type="NCBIfam" id="TIGR00536">
    <property type="entry name" value="hemK_fam"/>
    <property type="match status" value="1"/>
</dbReference>
<evidence type="ECO:0000259" key="6">
    <source>
        <dbReference type="Pfam" id="PF05175"/>
    </source>
</evidence>
<comment type="catalytic activity">
    <reaction evidence="4 5">
        <text>L-glutaminyl-[peptide chain release factor] + S-adenosyl-L-methionine = N(5)-methyl-L-glutaminyl-[peptide chain release factor] + S-adenosyl-L-homocysteine + H(+)</text>
        <dbReference type="Rhea" id="RHEA:42896"/>
        <dbReference type="Rhea" id="RHEA-COMP:10271"/>
        <dbReference type="Rhea" id="RHEA-COMP:10272"/>
        <dbReference type="ChEBI" id="CHEBI:15378"/>
        <dbReference type="ChEBI" id="CHEBI:30011"/>
        <dbReference type="ChEBI" id="CHEBI:57856"/>
        <dbReference type="ChEBI" id="CHEBI:59789"/>
        <dbReference type="ChEBI" id="CHEBI:61891"/>
        <dbReference type="EC" id="2.1.1.297"/>
    </reaction>
</comment>
<comment type="similarity">
    <text evidence="5">Belongs to the protein N5-glutamine methyltransferase family. PrmC subfamily.</text>
</comment>
<dbReference type="HAMAP" id="MF_02126">
    <property type="entry name" value="RF_methyltr_PrmC"/>
    <property type="match status" value="1"/>
</dbReference>
<evidence type="ECO:0000256" key="5">
    <source>
        <dbReference type="HAMAP-Rule" id="MF_02126"/>
    </source>
</evidence>
<dbReference type="NCBIfam" id="TIGR03534">
    <property type="entry name" value="RF_mod_PrmC"/>
    <property type="match status" value="1"/>
</dbReference>
<dbReference type="EC" id="2.1.1.297" evidence="5"/>
<dbReference type="PANTHER" id="PTHR18895:SF74">
    <property type="entry name" value="MTRF1L RELEASE FACTOR GLUTAMINE METHYLTRANSFERASE"/>
    <property type="match status" value="1"/>
</dbReference>
<evidence type="ECO:0000259" key="7">
    <source>
        <dbReference type="Pfam" id="PF17827"/>
    </source>
</evidence>
<dbReference type="EMBL" id="NDXW01000001">
    <property type="protein sequence ID" value="RDH45654.1"/>
    <property type="molecule type" value="Genomic_DNA"/>
</dbReference>
<feature type="binding site" evidence="5">
    <location>
        <position position="188"/>
    </location>
    <ligand>
        <name>S-adenosyl-L-methionine</name>
        <dbReference type="ChEBI" id="CHEBI:59789"/>
    </ligand>
</feature>
<organism evidence="8 9">
    <name type="scientific">Zooshikella ganghwensis</name>
    <dbReference type="NCBI Taxonomy" id="202772"/>
    <lineage>
        <taxon>Bacteria</taxon>
        <taxon>Pseudomonadati</taxon>
        <taxon>Pseudomonadota</taxon>
        <taxon>Gammaproteobacteria</taxon>
        <taxon>Oceanospirillales</taxon>
        <taxon>Zooshikellaceae</taxon>
        <taxon>Zooshikella</taxon>
    </lineage>
</organism>
<dbReference type="FunFam" id="3.40.50.150:FF:000053">
    <property type="entry name" value="Release factor glutamine methyltransferase"/>
    <property type="match status" value="1"/>
</dbReference>
<dbReference type="Proteomes" id="UP000257039">
    <property type="component" value="Unassembled WGS sequence"/>
</dbReference>
<dbReference type="Pfam" id="PF17827">
    <property type="entry name" value="PrmC_N"/>
    <property type="match status" value="1"/>
</dbReference>
<dbReference type="AlphaFoldDB" id="A0A4P9VT99"/>
<dbReference type="SUPFAM" id="SSF53335">
    <property type="entry name" value="S-adenosyl-L-methionine-dependent methyltransferases"/>
    <property type="match status" value="1"/>
</dbReference>
<dbReference type="Gene3D" id="1.10.8.10">
    <property type="entry name" value="DNA helicase RuvA subunit, C-terminal domain"/>
    <property type="match status" value="1"/>
</dbReference>
<proteinExistence type="inferred from homology"/>
<keyword evidence="3 5" id="KW-0949">S-adenosyl-L-methionine</keyword>
<gene>
    <name evidence="5 8" type="primary">prmC</name>
    <name evidence="8" type="ORF">B9G39_20570</name>
</gene>
<dbReference type="PANTHER" id="PTHR18895">
    <property type="entry name" value="HEMK METHYLTRANSFERASE"/>
    <property type="match status" value="1"/>
</dbReference>
<dbReference type="InterPro" id="IPR002052">
    <property type="entry name" value="DNA_methylase_N6_adenine_CS"/>
</dbReference>
<dbReference type="Gene3D" id="3.40.50.150">
    <property type="entry name" value="Vaccinia Virus protein VP39"/>
    <property type="match status" value="1"/>
</dbReference>
<comment type="caution">
    <text evidence="8">The sequence shown here is derived from an EMBL/GenBank/DDBJ whole genome shotgun (WGS) entry which is preliminary data.</text>
</comment>
<accession>A0A4P9VT99</accession>
<dbReference type="InterPro" id="IPR050320">
    <property type="entry name" value="N5-glutamine_MTase"/>
</dbReference>
<keyword evidence="9" id="KW-1185">Reference proteome</keyword>
<evidence type="ECO:0000313" key="9">
    <source>
        <dbReference type="Proteomes" id="UP000257039"/>
    </source>
</evidence>
<dbReference type="RefSeq" id="WP_094788586.1">
    <property type="nucleotide sequence ID" value="NZ_NDXW01000001.1"/>
</dbReference>
<dbReference type="InterPro" id="IPR004556">
    <property type="entry name" value="HemK-like"/>
</dbReference>
<name>A0A4P9VT99_9GAMM</name>
<dbReference type="InterPro" id="IPR040758">
    <property type="entry name" value="PrmC_N"/>
</dbReference>
<evidence type="ECO:0000256" key="4">
    <source>
        <dbReference type="ARBA" id="ARBA00048391"/>
    </source>
</evidence>
<protein>
    <recommendedName>
        <fullName evidence="5">Release factor glutamine methyltransferase</fullName>
        <shortName evidence="5">RF MTase</shortName>
        <ecNumber evidence="5">2.1.1.297</ecNumber>
    </recommendedName>
    <alternativeName>
        <fullName evidence="5">N5-glutamine methyltransferase PrmC</fullName>
    </alternativeName>
    <alternativeName>
        <fullName evidence="5">Protein-(glutamine-N5) MTase PrmC</fullName>
    </alternativeName>
    <alternativeName>
        <fullName evidence="5">Protein-glutamine N-methyltransferase PrmC</fullName>
    </alternativeName>
</protein>
<dbReference type="GO" id="GO:0003676">
    <property type="term" value="F:nucleic acid binding"/>
    <property type="evidence" value="ECO:0007669"/>
    <property type="project" value="InterPro"/>
</dbReference>
<comment type="function">
    <text evidence="5">Methylates the class 1 translation termination release factors RF1/PrfA and RF2/PrfB on the glutamine residue of the universally conserved GGQ motif.</text>
</comment>
<dbReference type="PROSITE" id="PS00092">
    <property type="entry name" value="N6_MTASE"/>
    <property type="match status" value="1"/>
</dbReference>
<evidence type="ECO:0000256" key="2">
    <source>
        <dbReference type="ARBA" id="ARBA00022679"/>
    </source>
</evidence>
<dbReference type="InterPro" id="IPR029063">
    <property type="entry name" value="SAM-dependent_MTases_sf"/>
</dbReference>
<dbReference type="Pfam" id="PF05175">
    <property type="entry name" value="MTS"/>
    <property type="match status" value="1"/>
</dbReference>
<evidence type="ECO:0000256" key="3">
    <source>
        <dbReference type="ARBA" id="ARBA00022691"/>
    </source>
</evidence>
<feature type="domain" description="Release factor glutamine methyltransferase N-terminal" evidence="7">
    <location>
        <begin position="19"/>
        <end position="76"/>
    </location>
</feature>
<evidence type="ECO:0000313" key="8">
    <source>
        <dbReference type="EMBL" id="RDH45654.1"/>
    </source>
</evidence>
<dbReference type="GO" id="GO:0032259">
    <property type="term" value="P:methylation"/>
    <property type="evidence" value="ECO:0007669"/>
    <property type="project" value="UniProtKB-KW"/>
</dbReference>
<dbReference type="CDD" id="cd02440">
    <property type="entry name" value="AdoMet_MTases"/>
    <property type="match status" value="1"/>
</dbReference>